<dbReference type="EMBL" id="CM023483">
    <property type="protein sequence ID" value="KAH6935297.1"/>
    <property type="molecule type" value="Genomic_DNA"/>
</dbReference>
<evidence type="ECO:0000313" key="1">
    <source>
        <dbReference type="EMBL" id="KAH6935297.1"/>
    </source>
</evidence>
<reference evidence="1" key="1">
    <citation type="submission" date="2020-05" db="EMBL/GenBank/DDBJ databases">
        <title>Large-scale comparative analyses of tick genomes elucidate their genetic diversity and vector capacities.</title>
        <authorList>
            <person name="Jia N."/>
            <person name="Wang J."/>
            <person name="Shi W."/>
            <person name="Du L."/>
            <person name="Sun Y."/>
            <person name="Zhan W."/>
            <person name="Jiang J."/>
            <person name="Wang Q."/>
            <person name="Zhang B."/>
            <person name="Ji P."/>
            <person name="Sakyi L.B."/>
            <person name="Cui X."/>
            <person name="Yuan T."/>
            <person name="Jiang B."/>
            <person name="Yang W."/>
            <person name="Lam T.T.-Y."/>
            <person name="Chang Q."/>
            <person name="Ding S."/>
            <person name="Wang X."/>
            <person name="Zhu J."/>
            <person name="Ruan X."/>
            <person name="Zhao L."/>
            <person name="Wei J."/>
            <person name="Que T."/>
            <person name="Du C."/>
            <person name="Cheng J."/>
            <person name="Dai P."/>
            <person name="Han X."/>
            <person name="Huang E."/>
            <person name="Gao Y."/>
            <person name="Liu J."/>
            <person name="Shao H."/>
            <person name="Ye R."/>
            <person name="Li L."/>
            <person name="Wei W."/>
            <person name="Wang X."/>
            <person name="Wang C."/>
            <person name="Yang T."/>
            <person name="Huo Q."/>
            <person name="Li W."/>
            <person name="Guo W."/>
            <person name="Chen H."/>
            <person name="Zhou L."/>
            <person name="Ni X."/>
            <person name="Tian J."/>
            <person name="Zhou Y."/>
            <person name="Sheng Y."/>
            <person name="Liu T."/>
            <person name="Pan Y."/>
            <person name="Xia L."/>
            <person name="Li J."/>
            <person name="Zhao F."/>
            <person name="Cao W."/>
        </authorList>
    </citation>
    <scope>NUCLEOTIDE SEQUENCE</scope>
    <source>
        <strain evidence="1">Hyas-2018</strain>
    </source>
</reference>
<sequence>MRLDETLGTDHYIVHLVIQHYKTPLKTGQAKITDWTTSLTYKTLKSGRSKSLAQWPNTPRVAKHTKTVKLSVDHPEVDPHLASPVGGQERPSKALEKAEKKPQASAPHCRFD</sequence>
<keyword evidence="2" id="KW-1185">Reference proteome</keyword>
<comment type="caution">
    <text evidence="1">The sequence shown here is derived from an EMBL/GenBank/DDBJ whole genome shotgun (WGS) entry which is preliminary data.</text>
</comment>
<proteinExistence type="predicted"/>
<protein>
    <submittedName>
        <fullName evidence="1">Uncharacterized protein</fullName>
    </submittedName>
</protein>
<dbReference type="Proteomes" id="UP000821845">
    <property type="component" value="Chromosome 3"/>
</dbReference>
<organism evidence="1 2">
    <name type="scientific">Hyalomma asiaticum</name>
    <name type="common">Tick</name>
    <dbReference type="NCBI Taxonomy" id="266040"/>
    <lineage>
        <taxon>Eukaryota</taxon>
        <taxon>Metazoa</taxon>
        <taxon>Ecdysozoa</taxon>
        <taxon>Arthropoda</taxon>
        <taxon>Chelicerata</taxon>
        <taxon>Arachnida</taxon>
        <taxon>Acari</taxon>
        <taxon>Parasitiformes</taxon>
        <taxon>Ixodida</taxon>
        <taxon>Ixodoidea</taxon>
        <taxon>Ixodidae</taxon>
        <taxon>Hyalomminae</taxon>
        <taxon>Hyalomma</taxon>
    </lineage>
</organism>
<name>A0ACB7SJH2_HYAAI</name>
<gene>
    <name evidence="1" type="ORF">HPB50_005032</name>
</gene>
<accession>A0ACB7SJH2</accession>
<evidence type="ECO:0000313" key="2">
    <source>
        <dbReference type="Proteomes" id="UP000821845"/>
    </source>
</evidence>